<dbReference type="Gramene" id="TraesCS7D02G002000.1">
    <property type="protein sequence ID" value="TraesCS7D02G002000.1"/>
    <property type="gene ID" value="TraesCS7D02G002000"/>
</dbReference>
<feature type="region of interest" description="Disordered" evidence="2">
    <location>
        <begin position="396"/>
        <end position="420"/>
    </location>
</feature>
<proteinExistence type="predicted"/>
<dbReference type="Gramene" id="TraesROB_scaffold_393075_01G000100.1">
    <property type="protein sequence ID" value="TraesROB_scaffold_393075_01G000100.1"/>
    <property type="gene ID" value="TraesROB_scaffold_393075_01G000100"/>
</dbReference>
<dbReference type="Proteomes" id="UP000019116">
    <property type="component" value="Chromosome 7D"/>
</dbReference>
<protein>
    <submittedName>
        <fullName evidence="3">Uncharacterized protein</fullName>
    </submittedName>
</protein>
<evidence type="ECO:0000256" key="2">
    <source>
        <dbReference type="SAM" id="MobiDB-lite"/>
    </source>
</evidence>
<dbReference type="EnsemblPlants" id="TraesCS7D02G002000.1">
    <property type="protein sequence ID" value="TraesCS7D02G002000.1"/>
    <property type="gene ID" value="TraesCS7D02G002000"/>
</dbReference>
<dbReference type="SMR" id="A0A3B6T756"/>
<accession>A0A3B6T756</accession>
<dbReference type="Gramene" id="TraesCAD_scaffold_394976_01G000100.1">
    <property type="protein sequence ID" value="TraesCAD_scaffold_394976_01G000100.1"/>
    <property type="gene ID" value="TraesCAD_scaffold_394976_01G000100"/>
</dbReference>
<sequence>MDSHVHGNKRAEYDRLLREARREIDAKVQHERDEMDRALKQERAYVDRMLKDERVDISQKIKQMREEMEKKLNQDHEAMEKKFQLAYKEMHLKLQKDRKVVDGLIQTERVNMDVNVLQARANMDIRLQQECKDMDYKAMVEQVMMEGKMLEDRAMFQSHVQCHSTKPQEHVFSTPRSKKHYAAQSPNSKGLVMSVSPVECHSSPLEEHVFKSPPAKHPVTEQSRILAHEVYIPYNNKVLVMEFYIHRDCELSHVPTGYFDERPIEMRLSEPGVLDYDFLMKEVVGYGYKKDSDLYHFLPEHACNLPEGMFLISGPGDFAKMISRLNGSKTRHLYLVYNRPPKDDYEWWSDMDSEELRIQDLQHEEALARELEAKEQLNSLGYIDVLCKNIGEGGSSQILTQTPMTNTKKSLDFGTGDELP</sequence>
<dbReference type="Gramene" id="TraesCS7D03G0004700.1">
    <property type="protein sequence ID" value="TraesCS7D03G0004700.1.CDS"/>
    <property type="gene ID" value="TraesCS7D03G0004700"/>
</dbReference>
<name>A0A3B6T756_WHEAT</name>
<organism evidence="3">
    <name type="scientific">Triticum aestivum</name>
    <name type="common">Wheat</name>
    <dbReference type="NCBI Taxonomy" id="4565"/>
    <lineage>
        <taxon>Eukaryota</taxon>
        <taxon>Viridiplantae</taxon>
        <taxon>Streptophyta</taxon>
        <taxon>Embryophyta</taxon>
        <taxon>Tracheophyta</taxon>
        <taxon>Spermatophyta</taxon>
        <taxon>Magnoliopsida</taxon>
        <taxon>Liliopsida</taxon>
        <taxon>Poales</taxon>
        <taxon>Poaceae</taxon>
        <taxon>BOP clade</taxon>
        <taxon>Pooideae</taxon>
        <taxon>Triticodae</taxon>
        <taxon>Triticeae</taxon>
        <taxon>Triticinae</taxon>
        <taxon>Triticum</taxon>
    </lineage>
</organism>
<feature type="coiled-coil region" evidence="1">
    <location>
        <begin position="21"/>
        <end position="81"/>
    </location>
</feature>
<evidence type="ECO:0000313" key="3">
    <source>
        <dbReference type="EnsemblPlants" id="TraesCS7D02G002000.1"/>
    </source>
</evidence>
<dbReference type="AlphaFoldDB" id="A0A3B6T756"/>
<evidence type="ECO:0000313" key="4">
    <source>
        <dbReference type="Proteomes" id="UP000019116"/>
    </source>
</evidence>
<reference evidence="3" key="2">
    <citation type="submission" date="2018-10" db="UniProtKB">
        <authorList>
            <consortium name="EnsemblPlants"/>
        </authorList>
    </citation>
    <scope>IDENTIFICATION</scope>
</reference>
<reference evidence="3" key="1">
    <citation type="submission" date="2018-08" db="EMBL/GenBank/DDBJ databases">
        <authorList>
            <person name="Rossello M."/>
        </authorList>
    </citation>
    <scope>NUCLEOTIDE SEQUENCE [LARGE SCALE GENOMIC DNA]</scope>
    <source>
        <strain evidence="3">cv. Chinese Spring</strain>
    </source>
</reference>
<feature type="compositionally biased region" description="Polar residues" evidence="2">
    <location>
        <begin position="396"/>
        <end position="408"/>
    </location>
</feature>
<dbReference type="Gramene" id="TraesWEE_scaffold_438363_01G000100.1">
    <property type="protein sequence ID" value="TraesWEE_scaffold_438363_01G000100.1"/>
    <property type="gene ID" value="TraesWEE_scaffold_438363_01G000100"/>
</dbReference>
<keyword evidence="1" id="KW-0175">Coiled coil</keyword>
<keyword evidence="4" id="KW-1185">Reference proteome</keyword>
<evidence type="ECO:0000256" key="1">
    <source>
        <dbReference type="SAM" id="Coils"/>
    </source>
</evidence>